<reference evidence="1" key="1">
    <citation type="journal article" date="2014" name="Front. Microbiol.">
        <title>High frequency of phylogenetically diverse reductive dehalogenase-homologous genes in deep subseafloor sedimentary metagenomes.</title>
        <authorList>
            <person name="Kawai M."/>
            <person name="Futagami T."/>
            <person name="Toyoda A."/>
            <person name="Takaki Y."/>
            <person name="Nishi S."/>
            <person name="Hori S."/>
            <person name="Arai W."/>
            <person name="Tsubouchi T."/>
            <person name="Morono Y."/>
            <person name="Uchiyama I."/>
            <person name="Ito T."/>
            <person name="Fujiyama A."/>
            <person name="Inagaki F."/>
            <person name="Takami H."/>
        </authorList>
    </citation>
    <scope>NUCLEOTIDE SEQUENCE</scope>
    <source>
        <strain evidence="1">Expedition CK06-06</strain>
    </source>
</reference>
<accession>X0U919</accession>
<proteinExistence type="predicted"/>
<comment type="caution">
    <text evidence="1">The sequence shown here is derived from an EMBL/GenBank/DDBJ whole genome shotgun (WGS) entry which is preliminary data.</text>
</comment>
<feature type="non-terminal residue" evidence="1">
    <location>
        <position position="33"/>
    </location>
</feature>
<name>X0U919_9ZZZZ</name>
<protein>
    <recommendedName>
        <fullName evidence="2">PRC-barrel domain-containing protein</fullName>
    </recommendedName>
</protein>
<dbReference type="EMBL" id="BARS01027883">
    <property type="protein sequence ID" value="GAG02030.1"/>
    <property type="molecule type" value="Genomic_DNA"/>
</dbReference>
<evidence type="ECO:0000313" key="1">
    <source>
        <dbReference type="EMBL" id="GAG02030.1"/>
    </source>
</evidence>
<gene>
    <name evidence="1" type="ORF">S01H1_43758</name>
</gene>
<organism evidence="1">
    <name type="scientific">marine sediment metagenome</name>
    <dbReference type="NCBI Taxonomy" id="412755"/>
    <lineage>
        <taxon>unclassified sequences</taxon>
        <taxon>metagenomes</taxon>
        <taxon>ecological metagenomes</taxon>
    </lineage>
</organism>
<evidence type="ECO:0008006" key="2">
    <source>
        <dbReference type="Google" id="ProtNLM"/>
    </source>
</evidence>
<dbReference type="AlphaFoldDB" id="X0U919"/>
<sequence length="33" mass="3762">MRIKKITEVIGSKVYTDSGDFFGEIEEANLQEN</sequence>